<reference evidence="4 5" key="1">
    <citation type="submission" date="2024-08" db="EMBL/GenBank/DDBJ databases">
        <authorList>
            <person name="Cucini C."/>
            <person name="Frati F."/>
        </authorList>
    </citation>
    <scope>NUCLEOTIDE SEQUENCE [LARGE SCALE GENOMIC DNA]</scope>
</reference>
<dbReference type="Proteomes" id="UP001642540">
    <property type="component" value="Unassembled WGS sequence"/>
</dbReference>
<dbReference type="PANTHER" id="PTHR45672">
    <property type="entry name" value="PROTEIN DISULFIDE-ISOMERASE C17H9.14C-RELATED"/>
    <property type="match status" value="1"/>
</dbReference>
<dbReference type="InterPro" id="IPR051063">
    <property type="entry name" value="PDI"/>
</dbReference>
<accession>A0ABP1PK24</accession>
<dbReference type="PANTHER" id="PTHR45672:SF3">
    <property type="entry name" value="THIOREDOXIN DOMAIN-CONTAINING PROTEIN 5"/>
    <property type="match status" value="1"/>
</dbReference>
<proteinExistence type="inferred from homology"/>
<organism evidence="4 5">
    <name type="scientific">Orchesella dallaii</name>
    <dbReference type="NCBI Taxonomy" id="48710"/>
    <lineage>
        <taxon>Eukaryota</taxon>
        <taxon>Metazoa</taxon>
        <taxon>Ecdysozoa</taxon>
        <taxon>Arthropoda</taxon>
        <taxon>Hexapoda</taxon>
        <taxon>Collembola</taxon>
        <taxon>Entomobryomorpha</taxon>
        <taxon>Entomobryoidea</taxon>
        <taxon>Orchesellidae</taxon>
        <taxon>Orchesellinae</taxon>
        <taxon>Orchesella</taxon>
    </lineage>
</organism>
<dbReference type="Pfam" id="PF00085">
    <property type="entry name" value="Thioredoxin"/>
    <property type="match status" value="2"/>
</dbReference>
<sequence length="265" mass="30649">MHENVGIKEGPIHGAQVAQPSDPVWGLHTLHDEIFLPAIYNVTRAFISFCTSWSSKCQAMNIVWRELANEARFVEDFIVGAVDCTDSKNTCRKYGVVGYPSFLWFHKGHAVDKYSSADKSFETLKQWMLKRLGIDKLAATSLYKKPEPIGISKEDFFRALDEKKMLFVQFGTPWCSRCVELSETWKDLAAYFSDQNLDEKSKIIISIFDCRKNQLSCEELKVRDFPTFNLYKDGRLYMTYTGDDDLHSLIAYVQTFIDRERKDEL</sequence>
<dbReference type="SUPFAM" id="SSF52833">
    <property type="entry name" value="Thioredoxin-like"/>
    <property type="match status" value="2"/>
</dbReference>
<evidence type="ECO:0000313" key="4">
    <source>
        <dbReference type="EMBL" id="CAL8069711.1"/>
    </source>
</evidence>
<feature type="domain" description="Thioredoxin" evidence="3">
    <location>
        <begin position="128"/>
        <end position="258"/>
    </location>
</feature>
<gene>
    <name evidence="4" type="ORF">ODALV1_LOCUS905</name>
</gene>
<dbReference type="CDD" id="cd02961">
    <property type="entry name" value="PDI_a_family"/>
    <property type="match status" value="2"/>
</dbReference>
<dbReference type="EMBL" id="CAXLJM020000004">
    <property type="protein sequence ID" value="CAL8069711.1"/>
    <property type="molecule type" value="Genomic_DNA"/>
</dbReference>
<comment type="caution">
    <text evidence="4">The sequence shown here is derived from an EMBL/GenBank/DDBJ whole genome shotgun (WGS) entry which is preliminary data.</text>
</comment>
<dbReference type="Gene3D" id="3.40.30.10">
    <property type="entry name" value="Glutaredoxin"/>
    <property type="match status" value="2"/>
</dbReference>
<evidence type="ECO:0000256" key="1">
    <source>
        <dbReference type="ARBA" id="ARBA00006347"/>
    </source>
</evidence>
<evidence type="ECO:0000313" key="5">
    <source>
        <dbReference type="Proteomes" id="UP001642540"/>
    </source>
</evidence>
<evidence type="ECO:0000256" key="2">
    <source>
        <dbReference type="ARBA" id="ARBA00022729"/>
    </source>
</evidence>
<evidence type="ECO:0000259" key="3">
    <source>
        <dbReference type="PROSITE" id="PS51352"/>
    </source>
</evidence>
<dbReference type="InterPro" id="IPR036249">
    <property type="entry name" value="Thioredoxin-like_sf"/>
</dbReference>
<name>A0ABP1PK24_9HEXA</name>
<comment type="similarity">
    <text evidence="1">Belongs to the protein disulfide isomerase family.</text>
</comment>
<dbReference type="PROSITE" id="PS51352">
    <property type="entry name" value="THIOREDOXIN_2"/>
    <property type="match status" value="1"/>
</dbReference>
<keyword evidence="2" id="KW-0732">Signal</keyword>
<dbReference type="InterPro" id="IPR013766">
    <property type="entry name" value="Thioredoxin_domain"/>
</dbReference>
<keyword evidence="5" id="KW-1185">Reference proteome</keyword>
<protein>
    <recommendedName>
        <fullName evidence="3">Thioredoxin domain-containing protein</fullName>
    </recommendedName>
</protein>